<evidence type="ECO:0000313" key="2">
    <source>
        <dbReference type="EnsemblPlants" id="cds.evm.model.ctgX93.2"/>
    </source>
</evidence>
<accession>A0A803QSW0</accession>
<dbReference type="PANTHER" id="PTHR46890">
    <property type="entry name" value="NON-LTR RETROLELEMENT REVERSE TRANSCRIPTASE-LIKE PROTEIN-RELATED"/>
    <property type="match status" value="1"/>
</dbReference>
<dbReference type="Pfam" id="PF00078">
    <property type="entry name" value="RVT_1"/>
    <property type="match status" value="1"/>
</dbReference>
<sequence>MPLQGYPFTWEKGRNSDNWIEERLDKALVNNGWLNLFSQASLFNLKVSTSDNCPLLLVFQGTVSLTTFSSFRFENAWLREPMCKVLVESCWVGSGNCTIQEKIRHCKEVLGKWGKDITGSFKKRIAECKAQIGNSKWGRDPVSIQQHEEDQGGRWVTWESGLQDVIKGYFQDLFHSSGIELGATLNGIRPTKTDEQNESLLLPVVEDEVRRALFQMHPDKSPRPDGMNSAFYQKHWDIMGSDNPSQISDLRSISLCNVLYKIASKVLANRMKGVLNEAISETQSAFVSGCLISDNVMVAFEVMHYLKRKTTGRKGYMAIKLDMSKAYDRVEWGFLGTVLRVMEFSERWTTLTMSCVNSVRYHVLNSGQKVGPITPSRGIRKGCLLSPYLFIVCAEGLSSLIRQFEISRRIIGCKVARNAPIVSHLLFADDSYVFCQATEDEAAQLMLLLQSFEGASGQRFNIQKSSVFFSSNTRGITRTRICDLMNINEAGADGTCKEIERLMANFWWKISSSNGEGSGIIWMSWDRMTKHKCEGGMGFRNLRDFNLAMIDVVKMGLQKCIGSGTTVRITEDHWLPIVNRPTPVPVTPGLENFNVSSLFQVGSLNWDVDVVRDLFSPTDAAVILGIPISHTTYEDT</sequence>
<dbReference type="AlphaFoldDB" id="A0A803QSW0"/>
<dbReference type="EnsemblPlants" id="evm.model.ctgX93.2">
    <property type="protein sequence ID" value="cds.evm.model.ctgX93.2"/>
    <property type="gene ID" value="evm.TU.ctgX93.2"/>
</dbReference>
<dbReference type="InterPro" id="IPR052343">
    <property type="entry name" value="Retrotransposon-Effector_Assoc"/>
</dbReference>
<dbReference type="Proteomes" id="UP000596661">
    <property type="component" value="Unassembled WGS sequence"/>
</dbReference>
<evidence type="ECO:0000313" key="3">
    <source>
        <dbReference type="Proteomes" id="UP000596661"/>
    </source>
</evidence>
<name>A0A803QSW0_CANSA</name>
<dbReference type="Gramene" id="evm.model.ctgX93.2">
    <property type="protein sequence ID" value="cds.evm.model.ctgX93.2"/>
    <property type="gene ID" value="evm.TU.ctgX93.2"/>
</dbReference>
<dbReference type="PANTHER" id="PTHR46890:SF48">
    <property type="entry name" value="RNA-DIRECTED DNA POLYMERASE"/>
    <property type="match status" value="1"/>
</dbReference>
<dbReference type="InterPro" id="IPR000477">
    <property type="entry name" value="RT_dom"/>
</dbReference>
<dbReference type="CDD" id="cd01650">
    <property type="entry name" value="RT_nLTR_like"/>
    <property type="match status" value="1"/>
</dbReference>
<evidence type="ECO:0000259" key="1">
    <source>
        <dbReference type="Pfam" id="PF00078"/>
    </source>
</evidence>
<proteinExistence type="predicted"/>
<feature type="domain" description="Reverse transcriptase" evidence="1">
    <location>
        <begin position="248"/>
        <end position="469"/>
    </location>
</feature>
<keyword evidence="3" id="KW-1185">Reference proteome</keyword>
<reference evidence="2" key="1">
    <citation type="submission" date="2021-03" db="UniProtKB">
        <authorList>
            <consortium name="EnsemblPlants"/>
        </authorList>
    </citation>
    <scope>IDENTIFICATION</scope>
</reference>
<organism evidence="2 3">
    <name type="scientific">Cannabis sativa</name>
    <name type="common">Hemp</name>
    <name type="synonym">Marijuana</name>
    <dbReference type="NCBI Taxonomy" id="3483"/>
    <lineage>
        <taxon>Eukaryota</taxon>
        <taxon>Viridiplantae</taxon>
        <taxon>Streptophyta</taxon>
        <taxon>Embryophyta</taxon>
        <taxon>Tracheophyta</taxon>
        <taxon>Spermatophyta</taxon>
        <taxon>Magnoliopsida</taxon>
        <taxon>eudicotyledons</taxon>
        <taxon>Gunneridae</taxon>
        <taxon>Pentapetalae</taxon>
        <taxon>rosids</taxon>
        <taxon>fabids</taxon>
        <taxon>Rosales</taxon>
        <taxon>Cannabaceae</taxon>
        <taxon>Cannabis</taxon>
    </lineage>
</organism>
<protein>
    <recommendedName>
        <fullName evidence="1">Reverse transcriptase domain-containing protein</fullName>
    </recommendedName>
</protein>